<comment type="subcellular location">
    <subcellularLocation>
        <location evidence="1">Membrane</location>
        <topology evidence="1">Multi-pass membrane protein</topology>
    </subcellularLocation>
</comment>
<feature type="domain" description="Bacterial sugar transferase" evidence="8">
    <location>
        <begin position="281"/>
        <end position="463"/>
    </location>
</feature>
<dbReference type="NCBIfam" id="TIGR03025">
    <property type="entry name" value="EPS_sugtrans"/>
    <property type="match status" value="1"/>
</dbReference>
<feature type="transmembrane region" description="Helical" evidence="7">
    <location>
        <begin position="113"/>
        <end position="130"/>
    </location>
</feature>
<dbReference type="AlphaFoldDB" id="A0A078M7J9"/>
<dbReference type="GO" id="GO:0089702">
    <property type="term" value="F:undecaprenyl-phosphate glucose phosphotransferase activity"/>
    <property type="evidence" value="ECO:0007669"/>
    <property type="project" value="TreeGrafter"/>
</dbReference>
<dbReference type="Gene3D" id="3.40.50.720">
    <property type="entry name" value="NAD(P)-binding Rossmann-like Domain"/>
    <property type="match status" value="1"/>
</dbReference>
<reference evidence="9" key="1">
    <citation type="submission" date="2014-07" db="EMBL/GenBank/DDBJ databases">
        <authorList>
            <person name="Urmite Genomes Urmite Genomes"/>
        </authorList>
    </citation>
    <scope>NUCLEOTIDE SEQUENCE</scope>
    <source>
        <strain evidence="9">12M76_air</strain>
    </source>
</reference>
<dbReference type="InterPro" id="IPR017473">
    <property type="entry name" value="Undecaprenyl-P_gluc_Ptfrase"/>
</dbReference>
<keyword evidence="6 7" id="KW-0472">Membrane</keyword>
<dbReference type="PANTHER" id="PTHR30576">
    <property type="entry name" value="COLANIC BIOSYNTHESIS UDP-GLUCOSE LIPID CARRIER TRANSFERASE"/>
    <property type="match status" value="1"/>
</dbReference>
<dbReference type="OrthoDB" id="9808602at2"/>
<dbReference type="InterPro" id="IPR036291">
    <property type="entry name" value="NAD(P)-bd_dom_sf"/>
</dbReference>
<evidence type="ECO:0000256" key="3">
    <source>
        <dbReference type="ARBA" id="ARBA00022679"/>
    </source>
</evidence>
<dbReference type="RefSeq" id="WP_044498072.1">
    <property type="nucleotide sequence ID" value="NZ_LK391969.1"/>
</dbReference>
<keyword evidence="3 9" id="KW-0808">Transferase</keyword>
<dbReference type="EMBL" id="LM997413">
    <property type="protein sequence ID" value="CEA01347.1"/>
    <property type="molecule type" value="Genomic_DNA"/>
</dbReference>
<dbReference type="Pfam" id="PF13727">
    <property type="entry name" value="CoA_binding_3"/>
    <property type="match status" value="1"/>
</dbReference>
<evidence type="ECO:0000256" key="5">
    <source>
        <dbReference type="ARBA" id="ARBA00022989"/>
    </source>
</evidence>
<protein>
    <submittedName>
        <fullName evidence="9">Sugar transferase</fullName>
    </submittedName>
</protein>
<gene>
    <name evidence="9" type="ORF">BN1049_00386</name>
</gene>
<dbReference type="PANTHER" id="PTHR30576:SF21">
    <property type="entry name" value="UDP-GLUCOSE:UNDECAPRENYL-PHOSPHATE GLUCOSE-1-PHOSPHATE TRANSFERASE"/>
    <property type="match status" value="1"/>
</dbReference>
<evidence type="ECO:0000256" key="6">
    <source>
        <dbReference type="ARBA" id="ARBA00023136"/>
    </source>
</evidence>
<sequence>MLNNQDGIIRSNEPILNVIQRWLDLGVICATLLLVMLGRDIPASPQHTLNLLIALFLFYVLSDGSKLYGSWRGEPTFREHRRVAGNWAAAFVGMFIADYFLLHNELLADRDKLCWFAGGLVILSGYRIGLRLLMRTLRANGYNTRTVAIVGAGSLGQRLAANIVDNPWMGLDLLGFYDDATSDAVYLQKIQGFVPVRGDHQALVDNVRAGYIDKVYITLPMGAEERIKWLLDQLSDSTASVYLIPNVFIVDLLHARSESINGLPSISIFDSPMDGASRLVKRVEDIVLSLAILAIIAVPMLIIALGVRLTSPGPALFRQKRYGMDGRPIEVWKFRSMTVMENGDTVTQAKRNDSRITPFGAFLRRTSLDELPQFLNVLRGDMSIVGPRPHAIAHNEEYRKLISGYMLRHKVKPGITGWAQINGWRGETDTLDKMQKRIEYDLNYIRRWSLWLDLKIVFLTVFKGFLNKNAY</sequence>
<evidence type="ECO:0000256" key="7">
    <source>
        <dbReference type="SAM" id="Phobius"/>
    </source>
</evidence>
<name>A0A078M7J9_9PSED</name>
<evidence type="ECO:0000259" key="8">
    <source>
        <dbReference type="Pfam" id="PF02397"/>
    </source>
</evidence>
<dbReference type="SUPFAM" id="SSF51735">
    <property type="entry name" value="NAD(P)-binding Rossmann-fold domains"/>
    <property type="match status" value="1"/>
</dbReference>
<comment type="similarity">
    <text evidence="2">Belongs to the bacterial sugar transferase family.</text>
</comment>
<keyword evidence="4 7" id="KW-0812">Transmembrane</keyword>
<dbReference type="InterPro" id="IPR017475">
    <property type="entry name" value="EPS_sugar_tfrase"/>
</dbReference>
<evidence type="ECO:0000256" key="2">
    <source>
        <dbReference type="ARBA" id="ARBA00006464"/>
    </source>
</evidence>
<organism evidence="9">
    <name type="scientific">Pseudomonas saudimassiliensis</name>
    <dbReference type="NCBI Taxonomy" id="1461581"/>
    <lineage>
        <taxon>Bacteria</taxon>
        <taxon>Pseudomonadati</taxon>
        <taxon>Pseudomonadota</taxon>
        <taxon>Gammaproteobacteria</taxon>
        <taxon>Pseudomonadales</taxon>
        <taxon>Pseudomonadaceae</taxon>
        <taxon>Pseudomonas</taxon>
    </lineage>
</organism>
<feature type="transmembrane region" description="Helical" evidence="7">
    <location>
        <begin position="286"/>
        <end position="307"/>
    </location>
</feature>
<dbReference type="PATRIC" id="fig|1461581.3.peg.380"/>
<proteinExistence type="inferred from homology"/>
<keyword evidence="5 7" id="KW-1133">Transmembrane helix</keyword>
<feature type="transmembrane region" description="Helical" evidence="7">
    <location>
        <begin position="44"/>
        <end position="62"/>
    </location>
</feature>
<evidence type="ECO:0000256" key="4">
    <source>
        <dbReference type="ARBA" id="ARBA00022692"/>
    </source>
</evidence>
<evidence type="ECO:0000313" key="9">
    <source>
        <dbReference type="EMBL" id="CEA01347.1"/>
    </source>
</evidence>
<dbReference type="EMBL" id="LK391969">
    <property type="protein sequence ID" value="CEF25484.1"/>
    <property type="molecule type" value="Genomic_DNA"/>
</dbReference>
<dbReference type="GO" id="GO:0016020">
    <property type="term" value="C:membrane"/>
    <property type="evidence" value="ECO:0007669"/>
    <property type="project" value="UniProtKB-SubCell"/>
</dbReference>
<feature type="transmembrane region" description="Helical" evidence="7">
    <location>
        <begin position="83"/>
        <end position="101"/>
    </location>
</feature>
<dbReference type="GO" id="GO:0009242">
    <property type="term" value="P:colanic acid biosynthetic process"/>
    <property type="evidence" value="ECO:0007669"/>
    <property type="project" value="TreeGrafter"/>
</dbReference>
<evidence type="ECO:0000256" key="1">
    <source>
        <dbReference type="ARBA" id="ARBA00004141"/>
    </source>
</evidence>
<dbReference type="NCBIfam" id="TIGR03023">
    <property type="entry name" value="WcaJ_sugtrans"/>
    <property type="match status" value="1"/>
</dbReference>
<dbReference type="InterPro" id="IPR003362">
    <property type="entry name" value="Bact_transf"/>
</dbReference>
<feature type="transmembrane region" description="Helical" evidence="7">
    <location>
        <begin position="21"/>
        <end position="38"/>
    </location>
</feature>
<accession>A0A078M7J9</accession>
<dbReference type="Pfam" id="PF02397">
    <property type="entry name" value="Bac_transf"/>
    <property type="match status" value="1"/>
</dbReference>